<proteinExistence type="predicted"/>
<dbReference type="EMBL" id="AP014680">
    <property type="protein sequence ID" value="BAP85980.1"/>
    <property type="molecule type" value="Genomic_DNA"/>
</dbReference>
<evidence type="ECO:0000259" key="2">
    <source>
        <dbReference type="Pfam" id="PF09524"/>
    </source>
</evidence>
<feature type="region of interest" description="Disordered" evidence="1">
    <location>
        <begin position="238"/>
        <end position="277"/>
    </location>
</feature>
<sequence>MEGWLKLYRTLLYDPVWLTSTPEQKTILITILCMVNYQAKQWEWQGQKFEVQPGQFITSIESIKENAGKNISIQNVRSALKRFEKLNFLTNESTKTGRLITVANWGKYQSEETNPTKKATKTQQRPNKDLTPTKNIRTKEVKPLAGKADESKINYKEFINWFNEQTGKGFKDVESNRKLIRARLNEGFTKSELALVVKFKSQKWKDDVKMSDYLRLNTLFAPSHFNDYLNEAIAFNKKSSNKSQVDDSDTDIEEMERKRKEADAKIAEEKARERGLI</sequence>
<gene>
    <name evidence="3" type="ORF">LOOC260_114440</name>
</gene>
<dbReference type="AlphaFoldDB" id="A0A0A1GVG1"/>
<accession>A0A0A1GVG1</accession>
<evidence type="ECO:0000313" key="3">
    <source>
        <dbReference type="EMBL" id="BAP85980.1"/>
    </source>
</evidence>
<feature type="compositionally biased region" description="Basic and acidic residues" evidence="1">
    <location>
        <begin position="255"/>
        <end position="277"/>
    </location>
</feature>
<dbReference type="Pfam" id="PF09524">
    <property type="entry name" value="Phg_2220_C"/>
    <property type="match status" value="1"/>
</dbReference>
<dbReference type="RefSeq" id="WP_052467336.1">
    <property type="nucleotide sequence ID" value="NZ_AP014680.1"/>
</dbReference>
<dbReference type="InterPro" id="IPR011741">
    <property type="entry name" value="Phg_2220_C"/>
</dbReference>
<dbReference type="NCBIfam" id="TIGR02220">
    <property type="entry name" value="phg_TIGR02220"/>
    <property type="match status" value="1"/>
</dbReference>
<dbReference type="STRING" id="1291742.LOOC260_114440"/>
<dbReference type="HOGENOM" id="CLU_087918_0_0_9"/>
<reference evidence="3 4" key="1">
    <citation type="submission" date="2014-11" db="EMBL/GenBank/DDBJ databases">
        <title>Complete genome sequence and analysis of Lactobacillus hokkaidonensis LOOC260T.</title>
        <authorList>
            <person name="Tanizawa Y."/>
            <person name="Tohno M."/>
            <person name="Kaminuma E."/>
            <person name="Nakamura Y."/>
            <person name="Arita M."/>
        </authorList>
    </citation>
    <scope>NUCLEOTIDE SEQUENCE [LARGE SCALE GENOMIC DNA]</scope>
    <source>
        <strain evidence="3 4">LOOC260</strain>
    </source>
</reference>
<dbReference type="KEGG" id="lho:LOOC260_114440"/>
<feature type="domain" description="Phage conserved hypothetical protein C-terminal" evidence="2">
    <location>
        <begin position="159"/>
        <end position="230"/>
    </location>
</feature>
<name>A0A0A1GVG1_9LACO</name>
<organism evidence="3 4">
    <name type="scientific">Paucilactobacillus hokkaidonensis JCM 18461</name>
    <dbReference type="NCBI Taxonomy" id="1291742"/>
    <lineage>
        <taxon>Bacteria</taxon>
        <taxon>Bacillati</taxon>
        <taxon>Bacillota</taxon>
        <taxon>Bacilli</taxon>
        <taxon>Lactobacillales</taxon>
        <taxon>Lactobacillaceae</taxon>
        <taxon>Paucilactobacillus</taxon>
    </lineage>
</organism>
<feature type="compositionally biased region" description="Polar residues" evidence="1">
    <location>
        <begin position="111"/>
        <end position="135"/>
    </location>
</feature>
<feature type="region of interest" description="Disordered" evidence="1">
    <location>
        <begin position="111"/>
        <end position="136"/>
    </location>
</feature>
<dbReference type="Proteomes" id="UP000031620">
    <property type="component" value="Chromosome"/>
</dbReference>
<evidence type="ECO:0000313" key="4">
    <source>
        <dbReference type="Proteomes" id="UP000031620"/>
    </source>
</evidence>
<protein>
    <recommendedName>
        <fullName evidence="2">Phage conserved hypothetical protein C-terminal domain-containing protein</fullName>
    </recommendedName>
</protein>
<evidence type="ECO:0000256" key="1">
    <source>
        <dbReference type="SAM" id="MobiDB-lite"/>
    </source>
</evidence>